<dbReference type="Pfam" id="PF07848">
    <property type="entry name" value="PaaX"/>
    <property type="match status" value="1"/>
</dbReference>
<dbReference type="InterPro" id="IPR013225">
    <property type="entry name" value="PaaX_C"/>
</dbReference>
<evidence type="ECO:0000259" key="3">
    <source>
        <dbReference type="Pfam" id="PF08223"/>
    </source>
</evidence>
<gene>
    <name evidence="5" type="ORF">T458_23330</name>
</gene>
<feature type="domain" description="Transcriptional repressor PaaX-like central Cas2-like" evidence="4">
    <location>
        <begin position="106"/>
        <end position="185"/>
    </location>
</feature>
<evidence type="ECO:0000259" key="2">
    <source>
        <dbReference type="Pfam" id="PF07848"/>
    </source>
</evidence>
<comment type="caution">
    <text evidence="5">The sequence shown here is derived from an EMBL/GenBank/DDBJ whole genome shotgun (WGS) entry which is preliminary data.</text>
</comment>
<dbReference type="PIRSF" id="PIRSF020623">
    <property type="entry name" value="PaaX"/>
    <property type="match status" value="1"/>
</dbReference>
<dbReference type="PATRIC" id="fig|1408254.3.peg.4583"/>
<dbReference type="Gene3D" id="3.30.70.2650">
    <property type="match status" value="1"/>
</dbReference>
<dbReference type="NCBIfam" id="TIGR02277">
    <property type="entry name" value="PaaX_trns_reg"/>
    <property type="match status" value="1"/>
</dbReference>
<name>V6M732_9BACL</name>
<dbReference type="Pfam" id="PF20803">
    <property type="entry name" value="PaaX_M"/>
    <property type="match status" value="1"/>
</dbReference>
<dbReference type="InterPro" id="IPR011965">
    <property type="entry name" value="PaaX_trns_reg"/>
</dbReference>
<evidence type="ECO:0000313" key="6">
    <source>
        <dbReference type="Proteomes" id="UP000017973"/>
    </source>
</evidence>
<organism evidence="5 6">
    <name type="scientific">Brevibacillus panacihumi W25</name>
    <dbReference type="NCBI Taxonomy" id="1408254"/>
    <lineage>
        <taxon>Bacteria</taxon>
        <taxon>Bacillati</taxon>
        <taxon>Bacillota</taxon>
        <taxon>Bacilli</taxon>
        <taxon>Bacillales</taxon>
        <taxon>Paenibacillaceae</taxon>
        <taxon>Brevibacillus</taxon>
    </lineage>
</organism>
<evidence type="ECO:0000256" key="1">
    <source>
        <dbReference type="SAM" id="Coils"/>
    </source>
</evidence>
<dbReference type="STRING" id="1408254.T458_23330"/>
<dbReference type="GO" id="GO:0006351">
    <property type="term" value="P:DNA-templated transcription"/>
    <property type="evidence" value="ECO:0007669"/>
    <property type="project" value="InterPro"/>
</dbReference>
<dbReference type="SUPFAM" id="SSF46785">
    <property type="entry name" value="Winged helix' DNA-binding domain"/>
    <property type="match status" value="1"/>
</dbReference>
<feature type="domain" description="Transcriptional repressor PaaX-like C-terminal" evidence="3">
    <location>
        <begin position="190"/>
        <end position="283"/>
    </location>
</feature>
<dbReference type="PANTHER" id="PTHR30319">
    <property type="entry name" value="PHENYLACETIC ACID REGULATOR-RELATED TRANSCRIPTIONAL REPRESSOR"/>
    <property type="match status" value="1"/>
</dbReference>
<feature type="coiled-coil region" evidence="1">
    <location>
        <begin position="192"/>
        <end position="223"/>
    </location>
</feature>
<dbReference type="InterPro" id="IPR036388">
    <property type="entry name" value="WH-like_DNA-bd_sf"/>
</dbReference>
<dbReference type="EMBL" id="AYJU01000017">
    <property type="protein sequence ID" value="EST53700.1"/>
    <property type="molecule type" value="Genomic_DNA"/>
</dbReference>
<evidence type="ECO:0000259" key="4">
    <source>
        <dbReference type="Pfam" id="PF20803"/>
    </source>
</evidence>
<keyword evidence="6" id="KW-1185">Reference proteome</keyword>
<dbReference type="Gene3D" id="1.10.10.10">
    <property type="entry name" value="Winged helix-like DNA-binding domain superfamily/Winged helix DNA-binding domain"/>
    <property type="match status" value="1"/>
</dbReference>
<dbReference type="Pfam" id="PF08223">
    <property type="entry name" value="PaaX_C"/>
    <property type="match status" value="1"/>
</dbReference>
<dbReference type="InterPro" id="IPR048846">
    <property type="entry name" value="PaaX-like_central"/>
</dbReference>
<dbReference type="Gene3D" id="1.20.58.1460">
    <property type="match status" value="1"/>
</dbReference>
<accession>V6M732</accession>
<dbReference type="PANTHER" id="PTHR30319:SF1">
    <property type="entry name" value="TRANSCRIPTIONAL REPRESSOR PAAX"/>
    <property type="match status" value="1"/>
</dbReference>
<dbReference type="eggNOG" id="COG3327">
    <property type="taxonomic scope" value="Bacteria"/>
</dbReference>
<proteinExistence type="predicted"/>
<dbReference type="Proteomes" id="UP000017973">
    <property type="component" value="Unassembled WGS sequence"/>
</dbReference>
<dbReference type="HOGENOM" id="CLU_067515_2_0_9"/>
<feature type="domain" description="Transcriptional repressor PaaX-like N-terminal" evidence="2">
    <location>
        <begin position="20"/>
        <end position="88"/>
    </location>
</feature>
<dbReference type="AlphaFoldDB" id="V6M732"/>
<keyword evidence="1" id="KW-0175">Coiled coil</keyword>
<reference evidence="5 6" key="1">
    <citation type="journal article" date="2014" name="Genome Announc.">
        <title>Draft Genome Sequence of Brevibacillus panacihumi Strain W25, a Halotolerant Hydrocarbon-Degrading Bacterium.</title>
        <authorList>
            <person name="Wang X."/>
            <person name="Jin D."/>
            <person name="Zhou L."/>
            <person name="Wu L."/>
            <person name="An W."/>
            <person name="Chen Y."/>
            <person name="Zhao L."/>
        </authorList>
    </citation>
    <scope>NUCLEOTIDE SEQUENCE [LARGE SCALE GENOMIC DNA]</scope>
    <source>
        <strain evidence="5 6">W25</strain>
    </source>
</reference>
<dbReference type="InterPro" id="IPR012906">
    <property type="entry name" value="PaaX-like_N"/>
</dbReference>
<sequence>MVQFHSDEVELIYGVNRVKPQSMLFTIYGEYVRHYGSEIWIGSLTKLMGEFGLSEPAVRAAISRMLRQGWLESRKVGNRSYYSVSGRGKKRLEEAAERIYKVDTGVWDGKWCIVSYNIPEERRALRDQLRKELGWMGFGMLTTSTWISPNPLGDRVKELTEAYEIKDHVEIFTAEHQGWSDSKLLVRKCWNIDEINEKYKEFIDTYRQEYEELADKIRHNQEVADSHCFVQKTNLVHQYRKFLFIDPDLPQELLPELWLGKEADQLFQNYYELLNPGAIRFFENVYEAAPSR</sequence>
<dbReference type="InterPro" id="IPR036390">
    <property type="entry name" value="WH_DNA-bd_sf"/>
</dbReference>
<protein>
    <submittedName>
        <fullName evidence="5">PaaX family transcrtiptional regulator</fullName>
    </submittedName>
</protein>
<evidence type="ECO:0000313" key="5">
    <source>
        <dbReference type="EMBL" id="EST53700.1"/>
    </source>
</evidence>